<dbReference type="EMBL" id="CP060719">
    <property type="protein sequence ID" value="QNN69359.1"/>
    <property type="molecule type" value="Genomic_DNA"/>
</dbReference>
<gene>
    <name evidence="2" type="ORF">H9L16_11830</name>
</gene>
<keyword evidence="1" id="KW-1277">Toxin-antitoxin system</keyword>
<organism evidence="2 3">
    <name type="scientific">Thermomonas carbonis</name>
    <dbReference type="NCBI Taxonomy" id="1463158"/>
    <lineage>
        <taxon>Bacteria</taxon>
        <taxon>Pseudomonadati</taxon>
        <taxon>Pseudomonadota</taxon>
        <taxon>Gammaproteobacteria</taxon>
        <taxon>Lysobacterales</taxon>
        <taxon>Lysobacteraceae</taxon>
        <taxon>Thermomonas</taxon>
    </lineage>
</organism>
<dbReference type="Gene3D" id="3.30.2310.20">
    <property type="entry name" value="RelE-like"/>
    <property type="match status" value="1"/>
</dbReference>
<accession>A0A7G9SND4</accession>
<name>A0A7G9SND4_9GAMM</name>
<evidence type="ECO:0000313" key="2">
    <source>
        <dbReference type="EMBL" id="QNN69359.1"/>
    </source>
</evidence>
<keyword evidence="3" id="KW-1185">Reference proteome</keyword>
<sequence length="98" mass="11186">MRILFRPEARAEVLEAQTWYESRAVGLGLEFARVVDAAVSSAARNPEAFAYVAGSCRRLLLRKFPFSLVFRVRGDQLLVIAVFHHRRNPTQLTQRTGR</sequence>
<dbReference type="InterPro" id="IPR035093">
    <property type="entry name" value="RelE/ParE_toxin_dom_sf"/>
</dbReference>
<dbReference type="Proteomes" id="UP000515804">
    <property type="component" value="Chromosome"/>
</dbReference>
<dbReference type="RefSeq" id="WP_187551882.1">
    <property type="nucleotide sequence ID" value="NZ_CP060719.1"/>
</dbReference>
<protein>
    <submittedName>
        <fullName evidence="2">Type II toxin-antitoxin system RelE/ParE family toxin</fullName>
    </submittedName>
</protein>
<reference evidence="2 3" key="1">
    <citation type="submission" date="2020-08" db="EMBL/GenBank/DDBJ databases">
        <title>Genome sequence of Thermomonas carbonis KCTC 42013T.</title>
        <authorList>
            <person name="Hyun D.-W."/>
            <person name="Bae J.-W."/>
        </authorList>
    </citation>
    <scope>NUCLEOTIDE SEQUENCE [LARGE SCALE GENOMIC DNA]</scope>
    <source>
        <strain evidence="2 3">KCTC 42013</strain>
    </source>
</reference>
<dbReference type="AlphaFoldDB" id="A0A7G9SND4"/>
<evidence type="ECO:0000313" key="3">
    <source>
        <dbReference type="Proteomes" id="UP000515804"/>
    </source>
</evidence>
<dbReference type="KEGG" id="tcn:H9L16_11830"/>
<dbReference type="Pfam" id="PF05016">
    <property type="entry name" value="ParE_toxin"/>
    <property type="match status" value="1"/>
</dbReference>
<dbReference type="InterPro" id="IPR007712">
    <property type="entry name" value="RelE/ParE_toxin"/>
</dbReference>
<proteinExistence type="predicted"/>
<evidence type="ECO:0000256" key="1">
    <source>
        <dbReference type="ARBA" id="ARBA00022649"/>
    </source>
</evidence>